<evidence type="ECO:0000256" key="3">
    <source>
        <dbReference type="ARBA" id="ARBA00023163"/>
    </source>
</evidence>
<keyword evidence="3" id="KW-0804">Transcription</keyword>
<accession>A0A328E829</accession>
<sequence length="221" mass="24363">MSYLGESSNITSHHHHHHHQHHQHQDRTSSSSSGSGSSRKSGKKNNNSSGSEKPKQPQRGLGVAQLEKIRLHSQMGCAFLPAAGAAANNPLHLPHPHQEADIGLQTGYSSSPSSFSYPPSTSYTFPCNQTILMSASELEGGNVRYGNSYPLSNPGWHQGIVYEPQRFAPSNITRHFLNQHPLEESIDRMAIKDRSYLTGSSDQNSDSQEDQEIDLELRLSL</sequence>
<proteinExistence type="predicted"/>
<feature type="region of interest" description="Disordered" evidence="4">
    <location>
        <begin position="90"/>
        <end position="115"/>
    </location>
</feature>
<dbReference type="InterPro" id="IPR040356">
    <property type="entry name" value="SPEAR"/>
</dbReference>
<feature type="region of interest" description="Disordered" evidence="4">
    <location>
        <begin position="197"/>
        <end position="221"/>
    </location>
</feature>
<dbReference type="AlphaFoldDB" id="A0A328E829"/>
<feature type="compositionally biased region" description="Basic residues" evidence="4">
    <location>
        <begin position="12"/>
        <end position="24"/>
    </location>
</feature>
<evidence type="ECO:0000256" key="2">
    <source>
        <dbReference type="ARBA" id="ARBA00023015"/>
    </source>
</evidence>
<organism evidence="5 6">
    <name type="scientific">Cuscuta australis</name>
    <dbReference type="NCBI Taxonomy" id="267555"/>
    <lineage>
        <taxon>Eukaryota</taxon>
        <taxon>Viridiplantae</taxon>
        <taxon>Streptophyta</taxon>
        <taxon>Embryophyta</taxon>
        <taxon>Tracheophyta</taxon>
        <taxon>Spermatophyta</taxon>
        <taxon>Magnoliopsida</taxon>
        <taxon>eudicotyledons</taxon>
        <taxon>Gunneridae</taxon>
        <taxon>Pentapetalae</taxon>
        <taxon>asterids</taxon>
        <taxon>lamiids</taxon>
        <taxon>Solanales</taxon>
        <taxon>Convolvulaceae</taxon>
        <taxon>Cuscuteae</taxon>
        <taxon>Cuscuta</taxon>
        <taxon>Cuscuta subgen. Grammica</taxon>
        <taxon>Cuscuta sect. Cleistogrammica</taxon>
    </lineage>
</organism>
<name>A0A328E829_9ASTE</name>
<evidence type="ECO:0000313" key="6">
    <source>
        <dbReference type="Proteomes" id="UP000249390"/>
    </source>
</evidence>
<comment type="caution">
    <text evidence="5">The sequence shown here is derived from an EMBL/GenBank/DDBJ whole genome shotgun (WGS) entry which is preliminary data.</text>
</comment>
<reference evidence="5 6" key="1">
    <citation type="submission" date="2018-06" db="EMBL/GenBank/DDBJ databases">
        <title>The Genome of Cuscuta australis (Dodder) Provides Insight into the Evolution of Plant Parasitism.</title>
        <authorList>
            <person name="Liu H."/>
        </authorList>
    </citation>
    <scope>NUCLEOTIDE SEQUENCE [LARGE SCALE GENOMIC DNA]</scope>
    <source>
        <strain evidence="6">cv. Yunnan</strain>
        <tissue evidence="5">Vines</tissue>
    </source>
</reference>
<evidence type="ECO:0000313" key="5">
    <source>
        <dbReference type="EMBL" id="RAL53536.1"/>
    </source>
</evidence>
<protein>
    <submittedName>
        <fullName evidence="5">Uncharacterized protein</fullName>
    </submittedName>
</protein>
<gene>
    <name evidence="5" type="ORF">DM860_015573</name>
</gene>
<evidence type="ECO:0000256" key="1">
    <source>
        <dbReference type="ARBA" id="ARBA00022491"/>
    </source>
</evidence>
<evidence type="ECO:0000256" key="4">
    <source>
        <dbReference type="SAM" id="MobiDB-lite"/>
    </source>
</evidence>
<dbReference type="GO" id="GO:0003700">
    <property type="term" value="F:DNA-binding transcription factor activity"/>
    <property type="evidence" value="ECO:0007669"/>
    <property type="project" value="InterPro"/>
</dbReference>
<keyword evidence="2" id="KW-0805">Transcription regulation</keyword>
<keyword evidence="1" id="KW-0678">Repressor</keyword>
<dbReference type="EMBL" id="NQVE01000025">
    <property type="protein sequence ID" value="RAL53536.1"/>
    <property type="molecule type" value="Genomic_DNA"/>
</dbReference>
<dbReference type="Proteomes" id="UP000249390">
    <property type="component" value="Unassembled WGS sequence"/>
</dbReference>
<keyword evidence="6" id="KW-1185">Reference proteome</keyword>
<feature type="region of interest" description="Disordered" evidence="4">
    <location>
        <begin position="1"/>
        <end position="62"/>
    </location>
</feature>
<dbReference type="PANTHER" id="PTHR33388">
    <property type="entry name" value="OS01G0212500 PROTEIN"/>
    <property type="match status" value="1"/>
</dbReference>
<feature type="compositionally biased region" description="Low complexity" evidence="4">
    <location>
        <begin position="28"/>
        <end position="51"/>
    </location>
</feature>
<dbReference type="PANTHER" id="PTHR33388:SF18">
    <property type="entry name" value="PROTEIN SPEAR1"/>
    <property type="match status" value="1"/>
</dbReference>